<dbReference type="Proteomes" id="UP001595767">
    <property type="component" value="Unassembled WGS sequence"/>
</dbReference>
<protein>
    <submittedName>
        <fullName evidence="1">Uncharacterized protein</fullName>
    </submittedName>
</protein>
<evidence type="ECO:0000313" key="1">
    <source>
        <dbReference type="EMBL" id="MFC4124911.1"/>
    </source>
</evidence>
<dbReference type="RefSeq" id="WP_378547771.1">
    <property type="nucleotide sequence ID" value="NZ_JBHSBA010000003.1"/>
</dbReference>
<dbReference type="EMBL" id="JBHSBA010000003">
    <property type="protein sequence ID" value="MFC4124911.1"/>
    <property type="molecule type" value="Genomic_DNA"/>
</dbReference>
<gene>
    <name evidence="1" type="ORF">ACFOW8_08230</name>
</gene>
<accession>A0ABV8L329</accession>
<sequence>MSNYWNLHCRSHSETYSLEWNRGGDEIQRLIPLLPKLAELGPEIDQHTRLDITIPGVAYFAAEHNGCDLIAVDEYGRFHDQCAKYVACKCCGKTSVCRLAHGHEGECGHEQSTGKVL</sequence>
<organism evidence="1 2">
    <name type="scientific">Nocardia rhizosphaerae</name>
    <dbReference type="NCBI Taxonomy" id="1691571"/>
    <lineage>
        <taxon>Bacteria</taxon>
        <taxon>Bacillati</taxon>
        <taxon>Actinomycetota</taxon>
        <taxon>Actinomycetes</taxon>
        <taxon>Mycobacteriales</taxon>
        <taxon>Nocardiaceae</taxon>
        <taxon>Nocardia</taxon>
    </lineage>
</organism>
<keyword evidence="2" id="KW-1185">Reference proteome</keyword>
<evidence type="ECO:0000313" key="2">
    <source>
        <dbReference type="Proteomes" id="UP001595767"/>
    </source>
</evidence>
<proteinExistence type="predicted"/>
<comment type="caution">
    <text evidence="1">The sequence shown here is derived from an EMBL/GenBank/DDBJ whole genome shotgun (WGS) entry which is preliminary data.</text>
</comment>
<name>A0ABV8L329_9NOCA</name>
<reference evidence="2" key="1">
    <citation type="journal article" date="2019" name="Int. J. Syst. Evol. Microbiol.">
        <title>The Global Catalogue of Microorganisms (GCM) 10K type strain sequencing project: providing services to taxonomists for standard genome sequencing and annotation.</title>
        <authorList>
            <consortium name="The Broad Institute Genomics Platform"/>
            <consortium name="The Broad Institute Genome Sequencing Center for Infectious Disease"/>
            <person name="Wu L."/>
            <person name="Ma J."/>
        </authorList>
    </citation>
    <scope>NUCLEOTIDE SEQUENCE [LARGE SCALE GENOMIC DNA]</scope>
    <source>
        <strain evidence="2">CGMCC 4.7204</strain>
    </source>
</reference>